<evidence type="ECO:0000313" key="2">
    <source>
        <dbReference type="Proteomes" id="UP000515703"/>
    </source>
</evidence>
<dbReference type="EMBL" id="AP023368">
    <property type="protein sequence ID" value="BCJ98833.1"/>
    <property type="molecule type" value="Genomic_DNA"/>
</dbReference>
<dbReference type="Proteomes" id="UP000515703">
    <property type="component" value="Chromosome"/>
</dbReference>
<name>A0A7I8DK52_9FIRM</name>
<accession>A0A7I8DK52</accession>
<protein>
    <submittedName>
        <fullName evidence="1">Uncharacterized protein</fullName>
    </submittedName>
</protein>
<sequence>MIKLNILRNMNGFLQKVNECDGRVNLLHPDGRKENINKQYEIQSDLLQKYRDNKNCLKLSLDITNPKDYMRIIFYTIENC</sequence>
<gene>
    <name evidence="1" type="ORF">bsdcttw_18740</name>
</gene>
<dbReference type="AlphaFoldDB" id="A0A7I8DK52"/>
<organism evidence="1 2">
    <name type="scientific">Anaerocolumna chitinilytica</name>
    <dbReference type="NCBI Taxonomy" id="1727145"/>
    <lineage>
        <taxon>Bacteria</taxon>
        <taxon>Bacillati</taxon>
        <taxon>Bacillota</taxon>
        <taxon>Clostridia</taxon>
        <taxon>Lachnospirales</taxon>
        <taxon>Lachnospiraceae</taxon>
        <taxon>Anaerocolumna</taxon>
    </lineage>
</organism>
<dbReference type="RefSeq" id="WP_185259137.1">
    <property type="nucleotide sequence ID" value="NZ_AP023368.1"/>
</dbReference>
<reference evidence="1 2" key="1">
    <citation type="submission" date="2020-08" db="EMBL/GenBank/DDBJ databases">
        <title>Draft genome sequencing of an Anaerocolumna strain isolated from anoxic soil subjected to BSD treatment.</title>
        <authorList>
            <person name="Uek A."/>
            <person name="Tonouchi A."/>
        </authorList>
    </citation>
    <scope>NUCLEOTIDE SEQUENCE [LARGE SCALE GENOMIC DNA]</scope>
    <source>
        <strain evidence="1 2">CTTW</strain>
    </source>
</reference>
<keyword evidence="2" id="KW-1185">Reference proteome</keyword>
<dbReference type="KEGG" id="acht:bsdcttw_18740"/>
<reference evidence="1 2" key="2">
    <citation type="submission" date="2020-08" db="EMBL/GenBank/DDBJ databases">
        <authorList>
            <person name="Ueki A."/>
            <person name="Tonouchi A."/>
        </authorList>
    </citation>
    <scope>NUCLEOTIDE SEQUENCE [LARGE SCALE GENOMIC DNA]</scope>
    <source>
        <strain evidence="1 2">CTTW</strain>
    </source>
</reference>
<proteinExistence type="predicted"/>
<evidence type="ECO:0000313" key="1">
    <source>
        <dbReference type="EMBL" id="BCJ98833.1"/>
    </source>
</evidence>